<evidence type="ECO:0000313" key="11">
    <source>
        <dbReference type="Proteomes" id="UP000580568"/>
    </source>
</evidence>
<accession>A0A6V8SAN8</accession>
<dbReference type="GO" id="GO:0016763">
    <property type="term" value="F:pentosyltransferase activity"/>
    <property type="evidence" value="ECO:0007669"/>
    <property type="project" value="TreeGrafter"/>
</dbReference>
<feature type="transmembrane region" description="Helical" evidence="8">
    <location>
        <begin position="367"/>
        <end position="385"/>
    </location>
</feature>
<evidence type="ECO:0000256" key="7">
    <source>
        <dbReference type="ARBA" id="ARBA00023136"/>
    </source>
</evidence>
<dbReference type="PANTHER" id="PTHR33908:SF3">
    <property type="entry name" value="UNDECAPRENYL PHOSPHATE-ALPHA-4-AMINO-4-DEOXY-L-ARABINOSE ARABINOSYL TRANSFERASE"/>
    <property type="match status" value="1"/>
</dbReference>
<keyword evidence="6 8" id="KW-1133">Transmembrane helix</keyword>
<dbReference type="InterPro" id="IPR038731">
    <property type="entry name" value="RgtA/B/C-like"/>
</dbReference>
<dbReference type="AlphaFoldDB" id="A0A6V8SAN8"/>
<dbReference type="EMBL" id="BLZR01000001">
    <property type="protein sequence ID" value="GFP74314.1"/>
    <property type="molecule type" value="Genomic_DNA"/>
</dbReference>
<dbReference type="GO" id="GO:0009103">
    <property type="term" value="P:lipopolysaccharide biosynthetic process"/>
    <property type="evidence" value="ECO:0007669"/>
    <property type="project" value="UniProtKB-ARBA"/>
</dbReference>
<evidence type="ECO:0000256" key="6">
    <source>
        <dbReference type="ARBA" id="ARBA00022989"/>
    </source>
</evidence>
<dbReference type="RefSeq" id="WP_183275876.1">
    <property type="nucleotide sequence ID" value="NZ_BLZR01000001.1"/>
</dbReference>
<dbReference type="GO" id="GO:0010041">
    <property type="term" value="P:response to iron(III) ion"/>
    <property type="evidence" value="ECO:0007669"/>
    <property type="project" value="TreeGrafter"/>
</dbReference>
<keyword evidence="11" id="KW-1185">Reference proteome</keyword>
<dbReference type="Pfam" id="PF13231">
    <property type="entry name" value="PMT_2"/>
    <property type="match status" value="1"/>
</dbReference>
<evidence type="ECO:0000259" key="9">
    <source>
        <dbReference type="Pfam" id="PF13231"/>
    </source>
</evidence>
<protein>
    <submittedName>
        <fullName evidence="10">Undecaprenyl phosphate-alpha-4-amino-4-deoxy-L-arabinose arabinosyl transferase</fullName>
    </submittedName>
</protein>
<keyword evidence="2" id="KW-1003">Cell membrane</keyword>
<dbReference type="Proteomes" id="UP000580568">
    <property type="component" value="Unassembled WGS sequence"/>
</dbReference>
<keyword evidence="4 10" id="KW-0808">Transferase</keyword>
<feature type="transmembrane region" description="Helical" evidence="8">
    <location>
        <begin position="107"/>
        <end position="124"/>
    </location>
</feature>
<organism evidence="10 11">
    <name type="scientific">Clostridium fungisolvens</name>
    <dbReference type="NCBI Taxonomy" id="1604897"/>
    <lineage>
        <taxon>Bacteria</taxon>
        <taxon>Bacillati</taxon>
        <taxon>Bacillota</taxon>
        <taxon>Clostridia</taxon>
        <taxon>Eubacteriales</taxon>
        <taxon>Clostridiaceae</taxon>
        <taxon>Clostridium</taxon>
    </lineage>
</organism>
<feature type="transmembrane region" description="Helical" evidence="8">
    <location>
        <begin position="130"/>
        <end position="146"/>
    </location>
</feature>
<feature type="transmembrane region" description="Helical" evidence="8">
    <location>
        <begin position="196"/>
        <end position="217"/>
    </location>
</feature>
<feature type="transmembrane region" description="Helical" evidence="8">
    <location>
        <begin position="21"/>
        <end position="39"/>
    </location>
</feature>
<evidence type="ECO:0000313" key="10">
    <source>
        <dbReference type="EMBL" id="GFP74314.1"/>
    </source>
</evidence>
<dbReference type="GO" id="GO:0005886">
    <property type="term" value="C:plasma membrane"/>
    <property type="evidence" value="ECO:0007669"/>
    <property type="project" value="UniProtKB-SubCell"/>
</dbReference>
<keyword evidence="7 8" id="KW-0472">Membrane</keyword>
<name>A0A6V8SAN8_9CLOT</name>
<feature type="transmembrane region" description="Helical" evidence="8">
    <location>
        <begin position="158"/>
        <end position="176"/>
    </location>
</feature>
<dbReference type="InterPro" id="IPR050297">
    <property type="entry name" value="LipidA_mod_glycosyltrf_83"/>
</dbReference>
<dbReference type="PANTHER" id="PTHR33908">
    <property type="entry name" value="MANNOSYLTRANSFERASE YKCB-RELATED"/>
    <property type="match status" value="1"/>
</dbReference>
<evidence type="ECO:0000256" key="8">
    <source>
        <dbReference type="SAM" id="Phobius"/>
    </source>
</evidence>
<comment type="subcellular location">
    <subcellularLocation>
        <location evidence="1">Cell membrane</location>
        <topology evidence="1">Multi-pass membrane protein</topology>
    </subcellularLocation>
</comment>
<feature type="transmembrane region" description="Helical" evidence="8">
    <location>
        <begin position="283"/>
        <end position="301"/>
    </location>
</feature>
<evidence type="ECO:0000256" key="1">
    <source>
        <dbReference type="ARBA" id="ARBA00004651"/>
    </source>
</evidence>
<keyword evidence="3" id="KW-0328">Glycosyltransferase</keyword>
<keyword evidence="5 8" id="KW-0812">Transmembrane</keyword>
<comment type="caution">
    <text evidence="10">The sequence shown here is derived from an EMBL/GenBank/DDBJ whole genome shotgun (WGS) entry which is preliminary data.</text>
</comment>
<evidence type="ECO:0000256" key="3">
    <source>
        <dbReference type="ARBA" id="ARBA00022676"/>
    </source>
</evidence>
<evidence type="ECO:0000256" key="2">
    <source>
        <dbReference type="ARBA" id="ARBA00022475"/>
    </source>
</evidence>
<sequence length="493" mass="56918">MNNRDSLLIKGNKLKQILYKYYYVLLLIILAITVFSLTYKLGVEPIKDWDEARHGVNAYEMLKNNNYIVNTFNYENDYYNLKPPLSYWGIILGFKIFGYNLIGFRAMSVLSAFLTIIIVAVFSYKRFGRIASLVSVGVMATSIHFLQFHGARSGDADSMYVLLFTISIMAAINSYYKKSYIYVTGLAFSLAFLAKSWHTMAIVGVVGLYLIVTKLILKFNWKQWLTFIGCSFGPILVWALIRVRYDGFKFIHDMVTYDLLSRTNSPIEGHTGPWYDYIIDLVVYYRWYIAVFILLVFILIISRNIRYAIKDNLNEYIGLIIWVVLPLILFSIAKTKLAWYIFPIYPPLALLIGCMAEYSIQSFRKSVYPIILCLIIAATAGLYEYKLLNYIRTEPVDVFENYLRDSKISLDKYTSYVYRPTQVEGTDWNQRNVFALELFKDGKAKNGGIKEFLNTNKDSILFLDNNEASLKLIKENNLKIVDSNSSIISVAKQ</sequence>
<feature type="transmembrane region" description="Helical" evidence="8">
    <location>
        <begin position="224"/>
        <end position="241"/>
    </location>
</feature>
<evidence type="ECO:0000256" key="4">
    <source>
        <dbReference type="ARBA" id="ARBA00022679"/>
    </source>
</evidence>
<feature type="domain" description="Glycosyltransferase RgtA/B/C/D-like" evidence="9">
    <location>
        <begin position="82"/>
        <end position="238"/>
    </location>
</feature>
<feature type="transmembrane region" description="Helical" evidence="8">
    <location>
        <begin position="313"/>
        <end position="333"/>
    </location>
</feature>
<evidence type="ECO:0000256" key="5">
    <source>
        <dbReference type="ARBA" id="ARBA00022692"/>
    </source>
</evidence>
<reference evidence="10 11" key="1">
    <citation type="submission" date="2020-07" db="EMBL/GenBank/DDBJ databases">
        <title>A new beta-1,3-glucan-decomposing anaerobic bacterium isolated from anoxic soil subjected to biological soil disinfestation.</title>
        <authorList>
            <person name="Ueki A."/>
            <person name="Tonouchi A."/>
        </authorList>
    </citation>
    <scope>NUCLEOTIDE SEQUENCE [LARGE SCALE GENOMIC DNA]</scope>
    <source>
        <strain evidence="10 11">TW1</strain>
    </source>
</reference>
<gene>
    <name evidence="10" type="ORF">bsdtw1_00361</name>
</gene>
<proteinExistence type="predicted"/>
<feature type="transmembrane region" description="Helical" evidence="8">
    <location>
        <begin position="339"/>
        <end position="360"/>
    </location>
</feature>